<evidence type="ECO:0000313" key="5">
    <source>
        <dbReference type="Proteomes" id="UP000292262"/>
    </source>
</evidence>
<dbReference type="OrthoDB" id="9810880at2"/>
<evidence type="ECO:0000256" key="2">
    <source>
        <dbReference type="ARBA" id="ARBA00012135"/>
    </source>
</evidence>
<dbReference type="PANTHER" id="PTHR20858:SF17">
    <property type="entry name" value="HYDROXYMETHYLPYRIMIDINE_PHOSPHOMETHYLPYRIMIDINE KINASE THI20-RELATED"/>
    <property type="match status" value="1"/>
</dbReference>
<dbReference type="Gene3D" id="3.40.1190.20">
    <property type="match status" value="1"/>
</dbReference>
<dbReference type="InterPro" id="IPR029056">
    <property type="entry name" value="Ribokinase-like"/>
</dbReference>
<dbReference type="CDD" id="cd01169">
    <property type="entry name" value="HMPP_kinase"/>
    <property type="match status" value="1"/>
</dbReference>
<dbReference type="EC" id="2.7.1.49" evidence="2"/>
<comment type="pathway">
    <text evidence="1">Cofactor biosynthesis; thiamine diphosphate biosynthesis.</text>
</comment>
<dbReference type="RefSeq" id="WP_130285430.1">
    <property type="nucleotide sequence ID" value="NZ_SGXE01000001.1"/>
</dbReference>
<dbReference type="GO" id="GO:0005829">
    <property type="term" value="C:cytosol"/>
    <property type="evidence" value="ECO:0007669"/>
    <property type="project" value="TreeGrafter"/>
</dbReference>
<keyword evidence="5" id="KW-1185">Reference proteome</keyword>
<protein>
    <recommendedName>
        <fullName evidence="2">hydroxymethylpyrimidine kinase</fullName>
        <ecNumber evidence="2">2.7.1.49</ecNumber>
    </recommendedName>
</protein>
<accession>A0A4Q7PGU8</accession>
<dbReference type="GO" id="GO:0008972">
    <property type="term" value="F:phosphomethylpyrimidine kinase activity"/>
    <property type="evidence" value="ECO:0007669"/>
    <property type="project" value="InterPro"/>
</dbReference>
<keyword evidence="4" id="KW-0418">Kinase</keyword>
<dbReference type="AlphaFoldDB" id="A0A4Q7PGU8"/>
<dbReference type="InterPro" id="IPR004399">
    <property type="entry name" value="HMP/HMP-P_kinase_dom"/>
</dbReference>
<keyword evidence="4" id="KW-0808">Transferase</keyword>
<reference evidence="4 5" key="1">
    <citation type="submission" date="2019-02" db="EMBL/GenBank/DDBJ databases">
        <title>Genomic Encyclopedia of Type Strains, Phase IV (KMG-IV): sequencing the most valuable type-strain genomes for metagenomic binning, comparative biology and taxonomic classification.</title>
        <authorList>
            <person name="Goeker M."/>
        </authorList>
    </citation>
    <scope>NUCLEOTIDE SEQUENCE [LARGE SCALE GENOMIC DNA]</scope>
    <source>
        <strain evidence="4 5">DSM 17196</strain>
    </source>
</reference>
<dbReference type="GO" id="GO:0008902">
    <property type="term" value="F:hydroxymethylpyrimidine kinase activity"/>
    <property type="evidence" value="ECO:0007669"/>
    <property type="project" value="UniProtKB-EC"/>
</dbReference>
<evidence type="ECO:0000313" key="4">
    <source>
        <dbReference type="EMBL" id="RZS99605.1"/>
    </source>
</evidence>
<dbReference type="Proteomes" id="UP000292262">
    <property type="component" value="Unassembled WGS sequence"/>
</dbReference>
<sequence length="253" mass="28206">MDKRPYILTIAGFDPSGGAGVLADIKTFEALKCMGLAVATANTIQNDKTFMKCYWTPIEVIKEQLVVLMKRFPFEIVKIGIVKDWLTLSKIIDILYDYNHQIKIVLDPVLSATAGYSFETSSVNGNRSIDVFEEILNKVYLLTPNYLEIQRLYPKKSIEEATLAIQQSTNVLLKGGHRTEEKGKDELYTKSIDVFTLKSEISNATAKHGSGCILSSAIAAYLGKGLPLLEACTMAKRFTEQRLISNTSLLAYY</sequence>
<dbReference type="EMBL" id="SGXE01000001">
    <property type="protein sequence ID" value="RZS99605.1"/>
    <property type="molecule type" value="Genomic_DNA"/>
</dbReference>
<dbReference type="PANTHER" id="PTHR20858">
    <property type="entry name" value="PHOSPHOMETHYLPYRIMIDINE KINASE"/>
    <property type="match status" value="1"/>
</dbReference>
<comment type="caution">
    <text evidence="4">The sequence shown here is derived from an EMBL/GenBank/DDBJ whole genome shotgun (WGS) entry which is preliminary data.</text>
</comment>
<dbReference type="InterPro" id="IPR013749">
    <property type="entry name" value="PM/HMP-P_kinase-1"/>
</dbReference>
<feature type="domain" description="Pyridoxamine kinase/Phosphomethylpyrimidine kinase" evidence="3">
    <location>
        <begin position="14"/>
        <end position="247"/>
    </location>
</feature>
<evidence type="ECO:0000256" key="1">
    <source>
        <dbReference type="ARBA" id="ARBA00004948"/>
    </source>
</evidence>
<dbReference type="SUPFAM" id="SSF53613">
    <property type="entry name" value="Ribokinase-like"/>
    <property type="match status" value="1"/>
</dbReference>
<dbReference type="Pfam" id="PF08543">
    <property type="entry name" value="Phos_pyr_kin"/>
    <property type="match status" value="1"/>
</dbReference>
<gene>
    <name evidence="4" type="ORF">EV197_0828</name>
</gene>
<dbReference type="GO" id="GO:0009228">
    <property type="term" value="P:thiamine biosynthetic process"/>
    <property type="evidence" value="ECO:0007669"/>
    <property type="project" value="InterPro"/>
</dbReference>
<name>A0A4Q7PGU8_9FLAO</name>
<evidence type="ECO:0000259" key="3">
    <source>
        <dbReference type="Pfam" id="PF08543"/>
    </source>
</evidence>
<proteinExistence type="predicted"/>
<organism evidence="4 5">
    <name type="scientific">Aquimarina brevivitae</name>
    <dbReference type="NCBI Taxonomy" id="323412"/>
    <lineage>
        <taxon>Bacteria</taxon>
        <taxon>Pseudomonadati</taxon>
        <taxon>Bacteroidota</taxon>
        <taxon>Flavobacteriia</taxon>
        <taxon>Flavobacteriales</taxon>
        <taxon>Flavobacteriaceae</taxon>
        <taxon>Aquimarina</taxon>
    </lineage>
</organism>